<dbReference type="OrthoDB" id="7488784at2759"/>
<evidence type="ECO:0000313" key="3">
    <source>
        <dbReference type="EMBL" id="CAB3257984.1"/>
    </source>
</evidence>
<keyword evidence="4" id="KW-1185">Reference proteome</keyword>
<feature type="transmembrane region" description="Helical" evidence="1">
    <location>
        <begin position="110"/>
        <end position="131"/>
    </location>
</feature>
<feature type="transmembrane region" description="Helical" evidence="1">
    <location>
        <begin position="143"/>
        <end position="163"/>
    </location>
</feature>
<gene>
    <name evidence="2" type="ORF">APLA_LOCUS13416</name>
    <name evidence="3" type="ORF">APLA_LOCUS16317</name>
</gene>
<organism evidence="2 5">
    <name type="scientific">Arctia plantaginis</name>
    <name type="common">Wood tiger moth</name>
    <name type="synonym">Phalaena plantaginis</name>
    <dbReference type="NCBI Taxonomy" id="874455"/>
    <lineage>
        <taxon>Eukaryota</taxon>
        <taxon>Metazoa</taxon>
        <taxon>Ecdysozoa</taxon>
        <taxon>Arthropoda</taxon>
        <taxon>Hexapoda</taxon>
        <taxon>Insecta</taxon>
        <taxon>Pterygota</taxon>
        <taxon>Neoptera</taxon>
        <taxon>Endopterygota</taxon>
        <taxon>Lepidoptera</taxon>
        <taxon>Glossata</taxon>
        <taxon>Ditrysia</taxon>
        <taxon>Noctuoidea</taxon>
        <taxon>Erebidae</taxon>
        <taxon>Arctiinae</taxon>
        <taxon>Arctia</taxon>
    </lineage>
</organism>
<evidence type="ECO:0000256" key="1">
    <source>
        <dbReference type="SAM" id="Phobius"/>
    </source>
</evidence>
<dbReference type="EMBL" id="CADEBC010000594">
    <property type="protein sequence ID" value="CAB3257984.1"/>
    <property type="molecule type" value="Genomic_DNA"/>
</dbReference>
<dbReference type="Proteomes" id="UP000494256">
    <property type="component" value="Unassembled WGS sequence"/>
</dbReference>
<evidence type="ECO:0000313" key="5">
    <source>
        <dbReference type="Proteomes" id="UP000494256"/>
    </source>
</evidence>
<reference evidence="4 5" key="1">
    <citation type="submission" date="2020-04" db="EMBL/GenBank/DDBJ databases">
        <authorList>
            <person name="Wallbank WR R."/>
            <person name="Pardo Diaz C."/>
            <person name="Kozak K."/>
            <person name="Martin S."/>
            <person name="Jiggins C."/>
            <person name="Moest M."/>
            <person name="Warren A I."/>
            <person name="Byers J.R.P. K."/>
            <person name="Montejo-Kovacevich G."/>
            <person name="Yen C E."/>
        </authorList>
    </citation>
    <scope>NUCLEOTIDE SEQUENCE [LARGE SCALE GENOMIC DNA]</scope>
</reference>
<proteinExistence type="predicted"/>
<feature type="transmembrane region" description="Helical" evidence="1">
    <location>
        <begin position="77"/>
        <end position="98"/>
    </location>
</feature>
<name>A0A8S1AXE4_ARCPL</name>
<dbReference type="EMBL" id="CADEBD010000353">
    <property type="protein sequence ID" value="CAB3250938.1"/>
    <property type="molecule type" value="Genomic_DNA"/>
</dbReference>
<feature type="transmembrane region" description="Helical" evidence="1">
    <location>
        <begin position="43"/>
        <end position="65"/>
    </location>
</feature>
<evidence type="ECO:0000313" key="2">
    <source>
        <dbReference type="EMBL" id="CAB3250938.1"/>
    </source>
</evidence>
<dbReference type="Proteomes" id="UP000494106">
    <property type="component" value="Unassembled WGS sequence"/>
</dbReference>
<keyword evidence="1" id="KW-1133">Transmembrane helix</keyword>
<sequence length="186" mass="20129">MDASPPQQEVNTTVPCAHSDQPGDRIFRQYYTDTDYVLSLEGILKLLSAIVCVISSVLLLTNGTCRTAPSLIPSASFVALSCGIITVVFYGVIVLDLSLYSPQVCLLTDIILSAVMGVLLFLMAVLTMTVCEMIDSISYVHGPLGIVNAGMLLGSAVITYVSVMRRWDALHTPYEPTRPIPTEQDV</sequence>
<protein>
    <recommendedName>
        <fullName evidence="6">MARVEL domain-containing protein</fullName>
    </recommendedName>
</protein>
<keyword evidence="1" id="KW-0812">Transmembrane</keyword>
<evidence type="ECO:0008006" key="6">
    <source>
        <dbReference type="Google" id="ProtNLM"/>
    </source>
</evidence>
<comment type="caution">
    <text evidence="2">The sequence shown here is derived from an EMBL/GenBank/DDBJ whole genome shotgun (WGS) entry which is preliminary data.</text>
</comment>
<evidence type="ECO:0000313" key="4">
    <source>
        <dbReference type="Proteomes" id="UP000494106"/>
    </source>
</evidence>
<dbReference type="AlphaFoldDB" id="A0A8S1AXE4"/>
<accession>A0A8S1AXE4</accession>
<keyword evidence="1" id="KW-0472">Membrane</keyword>